<name>S7Z6H1_PENO1</name>
<feature type="region of interest" description="Disordered" evidence="1">
    <location>
        <begin position="1"/>
        <end position="37"/>
    </location>
</feature>
<gene>
    <name evidence="2" type="ORF">PDE_01091</name>
</gene>
<accession>S7Z6H1</accession>
<organism evidence="2 3">
    <name type="scientific">Penicillium oxalicum (strain 114-2 / CGMCC 5302)</name>
    <name type="common">Penicillium decumbens</name>
    <dbReference type="NCBI Taxonomy" id="933388"/>
    <lineage>
        <taxon>Eukaryota</taxon>
        <taxon>Fungi</taxon>
        <taxon>Dikarya</taxon>
        <taxon>Ascomycota</taxon>
        <taxon>Pezizomycotina</taxon>
        <taxon>Eurotiomycetes</taxon>
        <taxon>Eurotiomycetidae</taxon>
        <taxon>Eurotiales</taxon>
        <taxon>Aspergillaceae</taxon>
        <taxon>Penicillium</taxon>
    </lineage>
</organism>
<evidence type="ECO:0000256" key="1">
    <source>
        <dbReference type="SAM" id="MobiDB-lite"/>
    </source>
</evidence>
<reference evidence="2 3" key="1">
    <citation type="journal article" date="2013" name="PLoS ONE">
        <title>Genomic and secretomic analyses reveal unique features of the lignocellulolytic enzyme system of Penicillium decumbens.</title>
        <authorList>
            <person name="Liu G."/>
            <person name="Zhang L."/>
            <person name="Wei X."/>
            <person name="Zou G."/>
            <person name="Qin Y."/>
            <person name="Ma L."/>
            <person name="Li J."/>
            <person name="Zheng H."/>
            <person name="Wang S."/>
            <person name="Wang C."/>
            <person name="Xun L."/>
            <person name="Zhao G.-P."/>
            <person name="Zhou Z."/>
            <person name="Qu Y."/>
        </authorList>
    </citation>
    <scope>NUCLEOTIDE SEQUENCE [LARGE SCALE GENOMIC DNA]</scope>
    <source>
        <strain evidence="3">114-2 / CGMCC 5302</strain>
    </source>
</reference>
<evidence type="ECO:0000313" key="3">
    <source>
        <dbReference type="Proteomes" id="UP000019376"/>
    </source>
</evidence>
<sequence>MRKQPSTCRDPSPTGPESRSSRCNLPSYQKERGGGGEEALPLTVFAQNLAWLAWKRGRQQTSPRKVPKSDAGPVGKERTSHYKVWALNTESPTYCPAVLALPPTIAGYLNGTETPRPLGSDPGSPLASSATASWLGKS</sequence>
<dbReference type="EMBL" id="KB644408">
    <property type="protein sequence ID" value="EPS26155.1"/>
    <property type="molecule type" value="Genomic_DNA"/>
</dbReference>
<evidence type="ECO:0000313" key="2">
    <source>
        <dbReference type="EMBL" id="EPS26155.1"/>
    </source>
</evidence>
<keyword evidence="3" id="KW-1185">Reference proteome</keyword>
<feature type="compositionally biased region" description="Polar residues" evidence="1">
    <location>
        <begin position="1"/>
        <end position="27"/>
    </location>
</feature>
<feature type="region of interest" description="Disordered" evidence="1">
    <location>
        <begin position="56"/>
        <end position="76"/>
    </location>
</feature>
<proteinExistence type="predicted"/>
<dbReference type="Proteomes" id="UP000019376">
    <property type="component" value="Unassembled WGS sequence"/>
</dbReference>
<protein>
    <submittedName>
        <fullName evidence="2">Uncharacterized protein</fullName>
    </submittedName>
</protein>
<dbReference type="HOGENOM" id="CLU_1855963_0_0_1"/>
<dbReference type="AlphaFoldDB" id="S7Z6H1"/>
<feature type="region of interest" description="Disordered" evidence="1">
    <location>
        <begin position="109"/>
        <end position="138"/>
    </location>
</feature>